<sequence>MSHTTESALRSGCRLLLLMMSLSCAEVRSEIDGPPIVDNNYNLDLRQGPVMGSSRQVALGGAYIGVAEGIASLNSNPAGVAFRLERSTTRFDWDWTAGLTNLDSKDFDNNGVTPPDYKSHRIRSLGLMGQYGPWGLGVLNNAEIIALENPDDDDSEYVLSVTSLRLGRQFLDRELTIGVGLHATTSKLRTETLDATLGQLSGVGWDVGALWNPERGPWRFGASFSSSILTDELDNPGDTPVTVNGLVVPHQVILPATFGMGASYAVESAPFWKDHKWLVSGDLLYTESSDNAVGVESVLAQRIQPVGTHDTISVRVGSELEAIPGRLRLRLGSYYEPSNYEGVSSRTHVTGGFEVRLFHTSLWGEYDWSLTATVDSARDYLNVLVSIGFWYF</sequence>
<keyword evidence="2" id="KW-1185">Reference proteome</keyword>
<dbReference type="Proteomes" id="UP000588068">
    <property type="component" value="Unassembled WGS sequence"/>
</dbReference>
<evidence type="ECO:0000313" key="1">
    <source>
        <dbReference type="EMBL" id="MBB6096209.1"/>
    </source>
</evidence>
<accession>A0A841HVC6</accession>
<organism evidence="1 2">
    <name type="scientific">Povalibacter uvarum</name>
    <dbReference type="NCBI Taxonomy" id="732238"/>
    <lineage>
        <taxon>Bacteria</taxon>
        <taxon>Pseudomonadati</taxon>
        <taxon>Pseudomonadota</taxon>
        <taxon>Gammaproteobacteria</taxon>
        <taxon>Steroidobacterales</taxon>
        <taxon>Steroidobacteraceae</taxon>
        <taxon>Povalibacter</taxon>
    </lineage>
</organism>
<proteinExistence type="predicted"/>
<protein>
    <submittedName>
        <fullName evidence="1">Uncharacterized protein</fullName>
    </submittedName>
</protein>
<comment type="caution">
    <text evidence="1">The sequence shown here is derived from an EMBL/GenBank/DDBJ whole genome shotgun (WGS) entry which is preliminary data.</text>
</comment>
<dbReference type="Gene3D" id="2.40.160.60">
    <property type="entry name" value="Outer membrane protein transport protein (OMPP1/FadL/TodX)"/>
    <property type="match status" value="1"/>
</dbReference>
<name>A0A841HVC6_9GAMM</name>
<dbReference type="RefSeq" id="WP_184335606.1">
    <property type="nucleotide sequence ID" value="NZ_JACHHZ010000007.1"/>
</dbReference>
<dbReference type="AlphaFoldDB" id="A0A841HVC6"/>
<reference evidence="1 2" key="1">
    <citation type="submission" date="2020-08" db="EMBL/GenBank/DDBJ databases">
        <title>Genomic Encyclopedia of Type Strains, Phase IV (KMG-IV): sequencing the most valuable type-strain genomes for metagenomic binning, comparative biology and taxonomic classification.</title>
        <authorList>
            <person name="Goeker M."/>
        </authorList>
    </citation>
    <scope>NUCLEOTIDE SEQUENCE [LARGE SCALE GENOMIC DNA]</scope>
    <source>
        <strain evidence="1 2">DSM 26723</strain>
    </source>
</reference>
<dbReference type="EMBL" id="JACHHZ010000007">
    <property type="protein sequence ID" value="MBB6096209.1"/>
    <property type="molecule type" value="Genomic_DNA"/>
</dbReference>
<evidence type="ECO:0000313" key="2">
    <source>
        <dbReference type="Proteomes" id="UP000588068"/>
    </source>
</evidence>
<dbReference type="SUPFAM" id="SSF56935">
    <property type="entry name" value="Porins"/>
    <property type="match status" value="1"/>
</dbReference>
<gene>
    <name evidence="1" type="ORF">HNQ60_005131</name>
</gene>